<keyword evidence="3" id="KW-1185">Reference proteome</keyword>
<dbReference type="AlphaFoldDB" id="A0A392UJP9"/>
<evidence type="ECO:0000313" key="3">
    <source>
        <dbReference type="Proteomes" id="UP000265520"/>
    </source>
</evidence>
<sequence length="65" mass="7204">MSVLVNGSPTEDFAVGKGLRQGDPLSPFLFLIVAEGLTRLMQKAIDNGNYHGFKVRDDLQFHTLQ</sequence>
<keyword evidence="2" id="KW-0808">Transferase</keyword>
<dbReference type="Proteomes" id="UP000265520">
    <property type="component" value="Unassembled WGS sequence"/>
</dbReference>
<evidence type="ECO:0000259" key="1">
    <source>
        <dbReference type="PROSITE" id="PS50878"/>
    </source>
</evidence>
<organism evidence="2 3">
    <name type="scientific">Trifolium medium</name>
    <dbReference type="NCBI Taxonomy" id="97028"/>
    <lineage>
        <taxon>Eukaryota</taxon>
        <taxon>Viridiplantae</taxon>
        <taxon>Streptophyta</taxon>
        <taxon>Embryophyta</taxon>
        <taxon>Tracheophyta</taxon>
        <taxon>Spermatophyta</taxon>
        <taxon>Magnoliopsida</taxon>
        <taxon>eudicotyledons</taxon>
        <taxon>Gunneridae</taxon>
        <taxon>Pentapetalae</taxon>
        <taxon>rosids</taxon>
        <taxon>fabids</taxon>
        <taxon>Fabales</taxon>
        <taxon>Fabaceae</taxon>
        <taxon>Papilionoideae</taxon>
        <taxon>50 kb inversion clade</taxon>
        <taxon>NPAAA clade</taxon>
        <taxon>Hologalegina</taxon>
        <taxon>IRL clade</taxon>
        <taxon>Trifolieae</taxon>
        <taxon>Trifolium</taxon>
    </lineage>
</organism>
<proteinExistence type="predicted"/>
<evidence type="ECO:0000313" key="2">
    <source>
        <dbReference type="EMBL" id="MCI72600.1"/>
    </source>
</evidence>
<feature type="domain" description="Reverse transcriptase" evidence="1">
    <location>
        <begin position="1"/>
        <end position="65"/>
    </location>
</feature>
<protein>
    <submittedName>
        <fullName evidence="2">LINE-1 reverse transcriptase like</fullName>
    </submittedName>
</protein>
<dbReference type="GO" id="GO:0003964">
    <property type="term" value="F:RNA-directed DNA polymerase activity"/>
    <property type="evidence" value="ECO:0007669"/>
    <property type="project" value="UniProtKB-KW"/>
</dbReference>
<dbReference type="PROSITE" id="PS50878">
    <property type="entry name" value="RT_POL"/>
    <property type="match status" value="1"/>
</dbReference>
<comment type="caution">
    <text evidence="2">The sequence shown here is derived from an EMBL/GenBank/DDBJ whole genome shotgun (WGS) entry which is preliminary data.</text>
</comment>
<keyword evidence="2" id="KW-0695">RNA-directed DNA polymerase</keyword>
<reference evidence="2 3" key="1">
    <citation type="journal article" date="2018" name="Front. Plant Sci.">
        <title>Red Clover (Trifolium pratense) and Zigzag Clover (T. medium) - A Picture of Genomic Similarities and Differences.</title>
        <authorList>
            <person name="Dluhosova J."/>
            <person name="Istvanek J."/>
            <person name="Nedelnik J."/>
            <person name="Repkova J."/>
        </authorList>
    </citation>
    <scope>NUCLEOTIDE SEQUENCE [LARGE SCALE GENOMIC DNA]</scope>
    <source>
        <strain evidence="3">cv. 10/8</strain>
        <tissue evidence="2">Leaf</tissue>
    </source>
</reference>
<dbReference type="EMBL" id="LXQA010821379">
    <property type="protein sequence ID" value="MCI72600.1"/>
    <property type="molecule type" value="Genomic_DNA"/>
</dbReference>
<accession>A0A392UJP9</accession>
<keyword evidence="2" id="KW-0548">Nucleotidyltransferase</keyword>
<feature type="non-terminal residue" evidence="2">
    <location>
        <position position="65"/>
    </location>
</feature>
<name>A0A392UJP9_9FABA</name>
<dbReference type="InterPro" id="IPR000477">
    <property type="entry name" value="RT_dom"/>
</dbReference>